<dbReference type="InterPro" id="IPR002078">
    <property type="entry name" value="Sigma_54_int"/>
</dbReference>
<evidence type="ECO:0000256" key="5">
    <source>
        <dbReference type="ARBA" id="ARBA00023163"/>
    </source>
</evidence>
<evidence type="ECO:0000259" key="8">
    <source>
        <dbReference type="PROSITE" id="PS50885"/>
    </source>
</evidence>
<dbReference type="SUPFAM" id="SSF52540">
    <property type="entry name" value="P-loop containing nucleoside triphosphate hydrolases"/>
    <property type="match status" value="1"/>
</dbReference>
<dbReference type="InterPro" id="IPR003660">
    <property type="entry name" value="HAMP_dom"/>
</dbReference>
<keyword evidence="6" id="KW-0472">Membrane</keyword>
<dbReference type="PROSITE" id="PS00688">
    <property type="entry name" value="SIGMA54_INTERACT_3"/>
    <property type="match status" value="1"/>
</dbReference>
<dbReference type="PROSITE" id="PS00676">
    <property type="entry name" value="SIGMA54_INTERACT_2"/>
    <property type="match status" value="1"/>
</dbReference>
<organism evidence="9 10">
    <name type="scientific">Candidatus Desulfatibia profunda</name>
    <dbReference type="NCBI Taxonomy" id="2841695"/>
    <lineage>
        <taxon>Bacteria</taxon>
        <taxon>Pseudomonadati</taxon>
        <taxon>Thermodesulfobacteriota</taxon>
        <taxon>Desulfobacteria</taxon>
        <taxon>Desulfobacterales</taxon>
        <taxon>Desulfobacterales incertae sedis</taxon>
        <taxon>Candidatus Desulfatibia</taxon>
    </lineage>
</organism>
<dbReference type="PROSITE" id="PS50045">
    <property type="entry name" value="SIGMA54_INTERACT_4"/>
    <property type="match status" value="1"/>
</dbReference>
<evidence type="ECO:0000313" key="9">
    <source>
        <dbReference type="EMBL" id="MBC8360583.1"/>
    </source>
</evidence>
<dbReference type="GO" id="GO:0005524">
    <property type="term" value="F:ATP binding"/>
    <property type="evidence" value="ECO:0007669"/>
    <property type="project" value="UniProtKB-KW"/>
</dbReference>
<dbReference type="InterPro" id="IPR036388">
    <property type="entry name" value="WH-like_DNA-bd_sf"/>
</dbReference>
<dbReference type="InterPro" id="IPR025944">
    <property type="entry name" value="Sigma_54_int_dom_CS"/>
</dbReference>
<dbReference type="PANTHER" id="PTHR32071">
    <property type="entry name" value="TRANSCRIPTIONAL REGULATORY PROTEIN"/>
    <property type="match status" value="1"/>
</dbReference>
<feature type="domain" description="Sigma-54 factor interaction" evidence="7">
    <location>
        <begin position="471"/>
        <end position="700"/>
    </location>
</feature>
<keyword evidence="5" id="KW-0804">Transcription</keyword>
<reference evidence="9 10" key="1">
    <citation type="submission" date="2020-08" db="EMBL/GenBank/DDBJ databases">
        <title>Bridging the membrane lipid divide: bacteria of the FCB group superphylum have the potential to synthesize archaeal ether lipids.</title>
        <authorList>
            <person name="Villanueva L."/>
            <person name="Von Meijenfeldt F.A.B."/>
            <person name="Westbye A.B."/>
            <person name="Yadav S."/>
            <person name="Hopmans E.C."/>
            <person name="Dutilh B.E."/>
            <person name="Sinninghe Damste J.S."/>
        </authorList>
    </citation>
    <scope>NUCLEOTIDE SEQUENCE [LARGE SCALE GENOMIC DNA]</scope>
    <source>
        <strain evidence="9">NIOZ-UU30</strain>
    </source>
</reference>
<dbReference type="Gene3D" id="1.10.10.10">
    <property type="entry name" value="Winged helix-like DNA-binding domain superfamily/Winged helix DNA-binding domain"/>
    <property type="match status" value="1"/>
</dbReference>
<evidence type="ECO:0000256" key="1">
    <source>
        <dbReference type="ARBA" id="ARBA00022741"/>
    </source>
</evidence>
<feature type="domain" description="HAMP" evidence="8">
    <location>
        <begin position="379"/>
        <end position="432"/>
    </location>
</feature>
<dbReference type="Pfam" id="PF25601">
    <property type="entry name" value="AAA_lid_14"/>
    <property type="match status" value="1"/>
</dbReference>
<keyword evidence="6" id="KW-1133">Transmembrane helix</keyword>
<dbReference type="GO" id="GO:0006355">
    <property type="term" value="P:regulation of DNA-templated transcription"/>
    <property type="evidence" value="ECO:0007669"/>
    <property type="project" value="InterPro"/>
</dbReference>
<evidence type="ECO:0000256" key="4">
    <source>
        <dbReference type="ARBA" id="ARBA00023125"/>
    </source>
</evidence>
<dbReference type="SMART" id="SM00382">
    <property type="entry name" value="AAA"/>
    <property type="match status" value="1"/>
</dbReference>
<dbReference type="GO" id="GO:0007165">
    <property type="term" value="P:signal transduction"/>
    <property type="evidence" value="ECO:0007669"/>
    <property type="project" value="InterPro"/>
</dbReference>
<proteinExistence type="predicted"/>
<dbReference type="Gene3D" id="3.40.50.300">
    <property type="entry name" value="P-loop containing nucleotide triphosphate hydrolases"/>
    <property type="match status" value="1"/>
</dbReference>
<dbReference type="InterPro" id="IPR058031">
    <property type="entry name" value="AAA_lid_NorR"/>
</dbReference>
<dbReference type="Gene3D" id="1.10.8.60">
    <property type="match status" value="1"/>
</dbReference>
<feature type="transmembrane region" description="Helical" evidence="6">
    <location>
        <begin position="17"/>
        <end position="37"/>
    </location>
</feature>
<gene>
    <name evidence="9" type="ORF">H8E23_04215</name>
</gene>
<sequence length="836" mass="94406">MPVFKNGFKSSDIKTKLLVWLIPPVVLILALTGYITYRVTYHFIDIALERIIRVQTLAFTHEVEKFFEKCKQDLMFIAQENLDVAKMRSYLVNIRNTGGIAYHEFAYISQTDQSHIFLVANEDEIFQIPSKQFSEIHPNPLLFYDRIKASGKDEVWISNITEVEHPFPVPSNPNRKITSRVIYLGMPYSPPGGRPGFLILSVDVRLLRNILSLYNSPKSPIWAFSRTPEVRYIYIFDKDGWILFQSENPDKPDKELTTDLARSGYTGTLGKPDLPCAFRPSSLYAHFWKMVRDIREGQRNLIKIQDQDYPSGVKEHYMAYAPIRFMPGKNAEPVGYGGVAYVDRSRLTIVAGYKQIDVMFIIMIVTIILVSLLIYLLARFITRPLLELSRAVTNIEKTGELKEIDLPNFSYETSLLQNAVNSMIVTLKRQIDEIRIKDKEIATVGLKEKATLEKEIPRDSESPAGIEISGIVGFGPKIERLKSDILKASQVDVDVLIIGETGTGKQLAAEAIHHHSNRSGKPFISINCGELDENLLLDTLFGHVKGAFTEAKTDRKGAFLEANGGTLFLDEIQAASASVQQALLRAIAMRKIKPLGSDSEIGVDVRLIAATNADLKALMEQEKLRSDLYFRLKVITIHTPALRELKENIPVLTRHFLKQAIVLTNKGELGLSKGALEKMKQYHWPGNVRELMNCITRAVVMAEGNVIQAEDIKLESEEPERSMLNPTEEGEFAGNFPHYSAKAAGEDVLTGRSLFELPKLPRHYRNQMNTRQEKAYPAIMHKGWITRSKYQEIIGGGLSPRTAIYDLQDLVKKGLLKKTGRGPATRYIPVIEMLED</sequence>
<keyword evidence="3" id="KW-0805">Transcription regulation</keyword>
<dbReference type="EMBL" id="JACNJH010000097">
    <property type="protein sequence ID" value="MBC8360583.1"/>
    <property type="molecule type" value="Genomic_DNA"/>
</dbReference>
<dbReference type="Gene3D" id="6.10.340.10">
    <property type="match status" value="1"/>
</dbReference>
<keyword evidence="2" id="KW-0067">ATP-binding</keyword>
<keyword evidence="4" id="KW-0238">DNA-binding</keyword>
<comment type="caution">
    <text evidence="9">The sequence shown here is derived from an EMBL/GenBank/DDBJ whole genome shotgun (WGS) entry which is preliminary data.</text>
</comment>
<dbReference type="InterPro" id="IPR003593">
    <property type="entry name" value="AAA+_ATPase"/>
</dbReference>
<evidence type="ECO:0000256" key="6">
    <source>
        <dbReference type="SAM" id="Phobius"/>
    </source>
</evidence>
<evidence type="ECO:0000259" key="7">
    <source>
        <dbReference type="PROSITE" id="PS50045"/>
    </source>
</evidence>
<feature type="transmembrane region" description="Helical" evidence="6">
    <location>
        <begin position="358"/>
        <end position="378"/>
    </location>
</feature>
<dbReference type="GO" id="GO:0016020">
    <property type="term" value="C:membrane"/>
    <property type="evidence" value="ECO:0007669"/>
    <property type="project" value="InterPro"/>
</dbReference>
<evidence type="ECO:0000256" key="2">
    <source>
        <dbReference type="ARBA" id="ARBA00022840"/>
    </source>
</evidence>
<dbReference type="PROSITE" id="PS50885">
    <property type="entry name" value="HAMP"/>
    <property type="match status" value="1"/>
</dbReference>
<keyword evidence="1" id="KW-0547">Nucleotide-binding</keyword>
<protein>
    <submittedName>
        <fullName evidence="9">Sigma 54-interacting transcriptional regulator</fullName>
    </submittedName>
</protein>
<dbReference type="Proteomes" id="UP000603434">
    <property type="component" value="Unassembled WGS sequence"/>
</dbReference>
<dbReference type="SMART" id="SM00304">
    <property type="entry name" value="HAMP"/>
    <property type="match status" value="1"/>
</dbReference>
<dbReference type="GO" id="GO:0003677">
    <property type="term" value="F:DNA binding"/>
    <property type="evidence" value="ECO:0007669"/>
    <property type="project" value="UniProtKB-KW"/>
</dbReference>
<evidence type="ECO:0000256" key="3">
    <source>
        <dbReference type="ARBA" id="ARBA00023015"/>
    </source>
</evidence>
<dbReference type="CDD" id="cd00009">
    <property type="entry name" value="AAA"/>
    <property type="match status" value="1"/>
</dbReference>
<keyword evidence="6" id="KW-0812">Transmembrane</keyword>
<dbReference type="AlphaFoldDB" id="A0A8J6NU01"/>
<dbReference type="InterPro" id="IPR025943">
    <property type="entry name" value="Sigma_54_int_dom_ATP-bd_2"/>
</dbReference>
<evidence type="ECO:0000313" key="10">
    <source>
        <dbReference type="Proteomes" id="UP000603434"/>
    </source>
</evidence>
<dbReference type="InterPro" id="IPR027417">
    <property type="entry name" value="P-loop_NTPase"/>
</dbReference>
<dbReference type="FunFam" id="3.40.50.300:FF:000006">
    <property type="entry name" value="DNA-binding transcriptional regulator NtrC"/>
    <property type="match status" value="1"/>
</dbReference>
<accession>A0A8J6NU01</accession>
<name>A0A8J6NU01_9BACT</name>
<dbReference type="Pfam" id="PF00158">
    <property type="entry name" value="Sigma54_activat"/>
    <property type="match status" value="1"/>
</dbReference>